<evidence type="ECO:0000256" key="1">
    <source>
        <dbReference type="SAM" id="Phobius"/>
    </source>
</evidence>
<dbReference type="OrthoDB" id="1425482at2"/>
<dbReference type="EMBL" id="REFC01000013">
    <property type="protein sequence ID" value="RMA58619.1"/>
    <property type="molecule type" value="Genomic_DNA"/>
</dbReference>
<keyword evidence="1" id="KW-0472">Membrane</keyword>
<organism evidence="2 3">
    <name type="scientific">Ulvibacter antarcticus</name>
    <dbReference type="NCBI Taxonomy" id="442714"/>
    <lineage>
        <taxon>Bacteria</taxon>
        <taxon>Pseudomonadati</taxon>
        <taxon>Bacteroidota</taxon>
        <taxon>Flavobacteriia</taxon>
        <taxon>Flavobacteriales</taxon>
        <taxon>Flavobacteriaceae</taxon>
        <taxon>Ulvibacter</taxon>
    </lineage>
</organism>
<evidence type="ECO:0000313" key="2">
    <source>
        <dbReference type="EMBL" id="RMA58619.1"/>
    </source>
</evidence>
<feature type="transmembrane region" description="Helical" evidence="1">
    <location>
        <begin position="168"/>
        <end position="188"/>
    </location>
</feature>
<comment type="caution">
    <text evidence="2">The sequence shown here is derived from an EMBL/GenBank/DDBJ whole genome shotgun (WGS) entry which is preliminary data.</text>
</comment>
<accession>A0A3L9YHE6</accession>
<feature type="transmembrane region" description="Helical" evidence="1">
    <location>
        <begin position="200"/>
        <end position="221"/>
    </location>
</feature>
<dbReference type="AlphaFoldDB" id="A0A3L9YHE6"/>
<gene>
    <name evidence="2" type="ORF">BXY75_1993</name>
</gene>
<evidence type="ECO:0000313" key="3">
    <source>
        <dbReference type="Proteomes" id="UP000271339"/>
    </source>
</evidence>
<name>A0A3L9YHE6_9FLAO</name>
<dbReference type="RefSeq" id="WP_121907565.1">
    <property type="nucleotide sequence ID" value="NZ_REFC01000013.1"/>
</dbReference>
<reference evidence="2 3" key="1">
    <citation type="submission" date="2018-10" db="EMBL/GenBank/DDBJ databases">
        <title>Genomic Encyclopedia of Archaeal and Bacterial Type Strains, Phase II (KMG-II): from individual species to whole genera.</title>
        <authorList>
            <person name="Goeker M."/>
        </authorList>
    </citation>
    <scope>NUCLEOTIDE SEQUENCE [LARGE SCALE GENOMIC DNA]</scope>
    <source>
        <strain evidence="2 3">DSM 23424</strain>
    </source>
</reference>
<proteinExistence type="predicted"/>
<keyword evidence="1" id="KW-1133">Transmembrane helix</keyword>
<dbReference type="Proteomes" id="UP000271339">
    <property type="component" value="Unassembled WGS sequence"/>
</dbReference>
<sequence length="238" mass="27810">MFEKTDIELVLRRKRARRLSGKSVLHEVENILSQNEVEREAIRAQLASKDVNSKNLFDSKILDSDRIFHVDDIKTMCFDYRLRFLDSRFFKAEYPEEAISEIRRLENVHGIKLQNLKVMAPAKLLKLENADDPLLFAPMGDDFYYLIHKWGNDLHPFRKLMMWPYKSFENLVFTIFIVSILLTIITPISLFSSAPSTQEYLLLFLFVFKGVGGTVLFYGFAKGKNFNTAIWDSKFYNA</sequence>
<keyword evidence="1" id="KW-0812">Transmembrane</keyword>
<protein>
    <submittedName>
        <fullName evidence="2">Uncharacterized protein</fullName>
    </submittedName>
</protein>
<keyword evidence="3" id="KW-1185">Reference proteome</keyword>